<protein>
    <submittedName>
        <fullName evidence="2">Uncharacterized protein</fullName>
    </submittedName>
</protein>
<dbReference type="KEGG" id="pgri:PgNI_07826"/>
<reference evidence="2" key="3">
    <citation type="submission" date="2025-08" db="UniProtKB">
        <authorList>
            <consortium name="RefSeq"/>
        </authorList>
    </citation>
    <scope>IDENTIFICATION</scope>
    <source>
        <strain evidence="2">NI907</strain>
    </source>
</reference>
<proteinExistence type="predicted"/>
<reference evidence="2" key="2">
    <citation type="submission" date="2019-10" db="EMBL/GenBank/DDBJ databases">
        <authorList>
            <consortium name="NCBI Genome Project"/>
        </authorList>
    </citation>
    <scope>NUCLEOTIDE SEQUENCE</scope>
    <source>
        <strain evidence="2">NI907</strain>
    </source>
</reference>
<organism evidence="1 2">
    <name type="scientific">Pyricularia grisea</name>
    <name type="common">Crabgrass-specific blast fungus</name>
    <name type="synonym">Magnaporthe grisea</name>
    <dbReference type="NCBI Taxonomy" id="148305"/>
    <lineage>
        <taxon>Eukaryota</taxon>
        <taxon>Fungi</taxon>
        <taxon>Dikarya</taxon>
        <taxon>Ascomycota</taxon>
        <taxon>Pezizomycotina</taxon>
        <taxon>Sordariomycetes</taxon>
        <taxon>Sordariomycetidae</taxon>
        <taxon>Magnaporthales</taxon>
        <taxon>Pyriculariaceae</taxon>
        <taxon>Pyricularia</taxon>
    </lineage>
</organism>
<sequence length="41" mass="4430">MVSQLDRTSVLGVLICGLPMVEQLRSWDCRLPTAVVTLASA</sequence>
<dbReference type="GeneID" id="41962741"/>
<dbReference type="Proteomes" id="UP000515153">
    <property type="component" value="Unplaced"/>
</dbReference>
<dbReference type="RefSeq" id="XP_030980614.1">
    <property type="nucleotide sequence ID" value="XM_031127832.1"/>
</dbReference>
<evidence type="ECO:0000313" key="2">
    <source>
        <dbReference type="RefSeq" id="XP_030980614.1"/>
    </source>
</evidence>
<dbReference type="AlphaFoldDB" id="A0A6P8B0Q3"/>
<reference evidence="2" key="1">
    <citation type="journal article" date="2019" name="Mol. Biol. Evol.">
        <title>Blast fungal genomes show frequent chromosomal changes, gene gains and losses, and effector gene turnover.</title>
        <authorList>
            <person name="Gomez Luciano L.B."/>
            <person name="Jason Tsai I."/>
            <person name="Chuma I."/>
            <person name="Tosa Y."/>
            <person name="Chen Y.H."/>
            <person name="Li J.Y."/>
            <person name="Li M.Y."/>
            <person name="Jade Lu M.Y."/>
            <person name="Nakayashiki H."/>
            <person name="Li W.H."/>
        </authorList>
    </citation>
    <scope>NUCLEOTIDE SEQUENCE</scope>
    <source>
        <strain evidence="2">NI907</strain>
    </source>
</reference>
<evidence type="ECO:0000313" key="1">
    <source>
        <dbReference type="Proteomes" id="UP000515153"/>
    </source>
</evidence>
<keyword evidence="1" id="KW-1185">Reference proteome</keyword>
<name>A0A6P8B0Q3_PYRGI</name>
<accession>A0A6P8B0Q3</accession>
<gene>
    <name evidence="2" type="ORF">PgNI_07826</name>
</gene>